<dbReference type="PANTHER" id="PTHR24241:SF76">
    <property type="entry name" value="NEUROPEPTIDE SIFAMIDE RECEPTOR"/>
    <property type="match status" value="1"/>
</dbReference>
<dbReference type="AlphaFoldDB" id="A0A7R9L1C7"/>
<evidence type="ECO:0000313" key="10">
    <source>
        <dbReference type="EMBL" id="CAD7632101.1"/>
    </source>
</evidence>
<evidence type="ECO:0000313" key="11">
    <source>
        <dbReference type="Proteomes" id="UP000759131"/>
    </source>
</evidence>
<dbReference type="InterPro" id="IPR000276">
    <property type="entry name" value="GPCR_Rhodpsn"/>
</dbReference>
<gene>
    <name evidence="10" type="ORF">OSB1V03_LOCUS12506</name>
</gene>
<dbReference type="OrthoDB" id="5975505at2759"/>
<protein>
    <recommendedName>
        <fullName evidence="9">G-protein coupled receptors family 1 profile domain-containing protein</fullName>
    </recommendedName>
</protein>
<feature type="domain" description="G-protein coupled receptors family 1 profile" evidence="9">
    <location>
        <begin position="1"/>
        <end position="139"/>
    </location>
</feature>
<feature type="non-terminal residue" evidence="10">
    <location>
        <position position="139"/>
    </location>
</feature>
<dbReference type="PANTHER" id="PTHR24241">
    <property type="entry name" value="NEUROPEPTIDE RECEPTOR-RELATED G-PROTEIN COUPLED RECEPTOR"/>
    <property type="match status" value="1"/>
</dbReference>
<evidence type="ECO:0000256" key="7">
    <source>
        <dbReference type="ARBA" id="ARBA00023170"/>
    </source>
</evidence>
<sequence>MLALPWIVYFDLVPIWEDMDDIKVCVEVWPNEKASQNYFLVVNLGLQYLLPLSIIIFFYILLFIKIWRRKMPKIVRQSSDDTLNDWNTRIVEKSKIKVLKMLIAIVSLFALSWLPLYAIFARVKFGPPFDDSTFEGILL</sequence>
<organism evidence="10">
    <name type="scientific">Medioppia subpectinata</name>
    <dbReference type="NCBI Taxonomy" id="1979941"/>
    <lineage>
        <taxon>Eukaryota</taxon>
        <taxon>Metazoa</taxon>
        <taxon>Ecdysozoa</taxon>
        <taxon>Arthropoda</taxon>
        <taxon>Chelicerata</taxon>
        <taxon>Arachnida</taxon>
        <taxon>Acari</taxon>
        <taxon>Acariformes</taxon>
        <taxon>Sarcoptiformes</taxon>
        <taxon>Oribatida</taxon>
        <taxon>Brachypylina</taxon>
        <taxon>Oppioidea</taxon>
        <taxon>Oppiidae</taxon>
        <taxon>Medioppia</taxon>
    </lineage>
</organism>
<dbReference type="SUPFAM" id="SSF81321">
    <property type="entry name" value="Family A G protein-coupled receptor-like"/>
    <property type="match status" value="1"/>
</dbReference>
<dbReference type="EMBL" id="CAJPIZ010010425">
    <property type="protein sequence ID" value="CAG2112531.1"/>
    <property type="molecule type" value="Genomic_DNA"/>
</dbReference>
<dbReference type="Pfam" id="PF00001">
    <property type="entry name" value="7tm_1"/>
    <property type="match status" value="1"/>
</dbReference>
<proteinExistence type="inferred from homology"/>
<dbReference type="GO" id="GO:0032870">
    <property type="term" value="P:cellular response to hormone stimulus"/>
    <property type="evidence" value="ECO:0007669"/>
    <property type="project" value="TreeGrafter"/>
</dbReference>
<keyword evidence="11" id="KW-1185">Reference proteome</keyword>
<dbReference type="PRINTS" id="PR00237">
    <property type="entry name" value="GPCRRHODOPSN"/>
</dbReference>
<keyword evidence="7" id="KW-0675">Receptor</keyword>
<evidence type="ECO:0000256" key="2">
    <source>
        <dbReference type="ARBA" id="ARBA00010663"/>
    </source>
</evidence>
<keyword evidence="3" id="KW-1003">Cell membrane</keyword>
<keyword evidence="6 8" id="KW-0472">Membrane</keyword>
<dbReference type="Gene3D" id="1.20.1070.10">
    <property type="entry name" value="Rhodopsin 7-helix transmembrane proteins"/>
    <property type="match status" value="1"/>
</dbReference>
<keyword evidence="4 8" id="KW-0812">Transmembrane</keyword>
<dbReference type="Proteomes" id="UP000759131">
    <property type="component" value="Unassembled WGS sequence"/>
</dbReference>
<evidence type="ECO:0000256" key="8">
    <source>
        <dbReference type="SAM" id="Phobius"/>
    </source>
</evidence>
<evidence type="ECO:0000256" key="1">
    <source>
        <dbReference type="ARBA" id="ARBA00004651"/>
    </source>
</evidence>
<feature type="transmembrane region" description="Helical" evidence="8">
    <location>
        <begin position="98"/>
        <end position="120"/>
    </location>
</feature>
<comment type="subcellular location">
    <subcellularLocation>
        <location evidence="1">Cell membrane</location>
        <topology evidence="1">Multi-pass membrane protein</topology>
    </subcellularLocation>
</comment>
<evidence type="ECO:0000256" key="3">
    <source>
        <dbReference type="ARBA" id="ARBA00022475"/>
    </source>
</evidence>
<evidence type="ECO:0000256" key="5">
    <source>
        <dbReference type="ARBA" id="ARBA00022989"/>
    </source>
</evidence>
<feature type="transmembrane region" description="Helical" evidence="8">
    <location>
        <begin position="48"/>
        <end position="67"/>
    </location>
</feature>
<comment type="similarity">
    <text evidence="2">Belongs to the G-protein coupled receptor 1 family.</text>
</comment>
<dbReference type="PROSITE" id="PS50262">
    <property type="entry name" value="G_PROTEIN_RECEP_F1_2"/>
    <property type="match status" value="1"/>
</dbReference>
<accession>A0A7R9L1C7</accession>
<dbReference type="InterPro" id="IPR017452">
    <property type="entry name" value="GPCR_Rhodpsn_7TM"/>
</dbReference>
<dbReference type="GO" id="GO:0005886">
    <property type="term" value="C:plasma membrane"/>
    <property type="evidence" value="ECO:0007669"/>
    <property type="project" value="UniProtKB-SubCell"/>
</dbReference>
<evidence type="ECO:0000256" key="4">
    <source>
        <dbReference type="ARBA" id="ARBA00022692"/>
    </source>
</evidence>
<reference evidence="10" key="1">
    <citation type="submission" date="2020-11" db="EMBL/GenBank/DDBJ databases">
        <authorList>
            <person name="Tran Van P."/>
        </authorList>
    </citation>
    <scope>NUCLEOTIDE SEQUENCE</scope>
</reference>
<name>A0A7R9L1C7_9ACAR</name>
<dbReference type="GO" id="GO:0042277">
    <property type="term" value="F:peptide binding"/>
    <property type="evidence" value="ECO:0007669"/>
    <property type="project" value="TreeGrafter"/>
</dbReference>
<evidence type="ECO:0000259" key="9">
    <source>
        <dbReference type="PROSITE" id="PS50262"/>
    </source>
</evidence>
<dbReference type="EMBL" id="OC865000">
    <property type="protein sequence ID" value="CAD7632101.1"/>
    <property type="molecule type" value="Genomic_DNA"/>
</dbReference>
<dbReference type="GO" id="GO:0004930">
    <property type="term" value="F:G protein-coupled receptor activity"/>
    <property type="evidence" value="ECO:0007669"/>
    <property type="project" value="InterPro"/>
</dbReference>
<evidence type="ECO:0000256" key="6">
    <source>
        <dbReference type="ARBA" id="ARBA00023136"/>
    </source>
</evidence>
<keyword evidence="5 8" id="KW-1133">Transmembrane helix</keyword>